<evidence type="ECO:0000313" key="2">
    <source>
        <dbReference type="Proteomes" id="UP001155483"/>
    </source>
</evidence>
<dbReference type="RefSeq" id="WP_279296168.1">
    <property type="nucleotide sequence ID" value="NZ_JAOTIF010000002.1"/>
</dbReference>
<dbReference type="EMBL" id="JAOTIF010000002">
    <property type="protein sequence ID" value="MCU7548725.1"/>
    <property type="molecule type" value="Genomic_DNA"/>
</dbReference>
<organism evidence="1 2">
    <name type="scientific">Paraflavisolibacter caeni</name>
    <dbReference type="NCBI Taxonomy" id="2982496"/>
    <lineage>
        <taxon>Bacteria</taxon>
        <taxon>Pseudomonadati</taxon>
        <taxon>Bacteroidota</taxon>
        <taxon>Chitinophagia</taxon>
        <taxon>Chitinophagales</taxon>
        <taxon>Chitinophagaceae</taxon>
        <taxon>Paraflavisolibacter</taxon>
    </lineage>
</organism>
<protein>
    <submittedName>
        <fullName evidence="1">Uncharacterized protein</fullName>
    </submittedName>
</protein>
<comment type="caution">
    <text evidence="1">The sequence shown here is derived from an EMBL/GenBank/DDBJ whole genome shotgun (WGS) entry which is preliminary data.</text>
</comment>
<dbReference type="AlphaFoldDB" id="A0A9X2XUB8"/>
<dbReference type="Proteomes" id="UP001155483">
    <property type="component" value="Unassembled WGS sequence"/>
</dbReference>
<gene>
    <name evidence="1" type="ORF">OCK74_06325</name>
</gene>
<name>A0A9X2XUB8_9BACT</name>
<reference evidence="1" key="2">
    <citation type="submission" date="2023-04" db="EMBL/GenBank/DDBJ databases">
        <title>Paracnuella aquatica gen. nov., sp. nov., a member of the family Chitinophagaceae isolated from a hot spring.</title>
        <authorList>
            <person name="Wang C."/>
        </authorList>
    </citation>
    <scope>NUCLEOTIDE SEQUENCE</scope>
    <source>
        <strain evidence="1">LB-8</strain>
    </source>
</reference>
<keyword evidence="2" id="KW-1185">Reference proteome</keyword>
<sequence>MTFDISGIYQNNQIAYSVSSNDFETFDLTLRDAGGIKELLPEKLTLVKGQQYFSILDKFLMELIEDWRNDG</sequence>
<accession>A0A9X2XUB8</accession>
<evidence type="ECO:0000313" key="1">
    <source>
        <dbReference type="EMBL" id="MCU7548725.1"/>
    </source>
</evidence>
<proteinExistence type="predicted"/>
<reference evidence="1" key="1">
    <citation type="submission" date="2022-09" db="EMBL/GenBank/DDBJ databases">
        <authorList>
            <person name="Yuan C."/>
            <person name="Ke Z."/>
        </authorList>
    </citation>
    <scope>NUCLEOTIDE SEQUENCE</scope>
    <source>
        <strain evidence="1">LB-8</strain>
    </source>
</reference>